<dbReference type="CDD" id="cd06170">
    <property type="entry name" value="LuxR_C_like"/>
    <property type="match status" value="1"/>
</dbReference>
<keyword evidence="6" id="KW-1185">Reference proteome</keyword>
<keyword evidence="1 5" id="KW-0238">DNA-binding</keyword>
<protein>
    <submittedName>
        <fullName evidence="5">DNA-binding response regulator</fullName>
    </submittedName>
</protein>
<comment type="caution">
    <text evidence="5">The sequence shown here is derived from an EMBL/GenBank/DDBJ whole genome shotgun (WGS) entry which is preliminary data.</text>
</comment>
<dbReference type="EMBL" id="JBHUCM010000049">
    <property type="protein sequence ID" value="MFD1545741.1"/>
    <property type="molecule type" value="Genomic_DNA"/>
</dbReference>
<name>A0ABW4GTW5_9ACTN</name>
<feature type="domain" description="Response regulatory" evidence="4">
    <location>
        <begin position="7"/>
        <end position="123"/>
    </location>
</feature>
<accession>A0ABW4GTW5</accession>
<sequence>MRTTVIRTLLAEDMHLVRGAIVALLAYEEDIEIVAEVDRGDRILLAAKTVRPDVAVLDIALPGKDGLEAAGELHDNLPECGVLILTGVGTPGLLKRALDVHVRGFMAKDAPPGQLADAIRRVADGERVIDSELAIAAMSPPEAPLTERELDVIGAAAEGATVSEIAASLFLAEGTVRNYLYRSTAKLGARSRIDAIRIARESGWI</sequence>
<dbReference type="SMART" id="SM00448">
    <property type="entry name" value="REC"/>
    <property type="match status" value="1"/>
</dbReference>
<evidence type="ECO:0000313" key="6">
    <source>
        <dbReference type="Proteomes" id="UP001597097"/>
    </source>
</evidence>
<evidence type="ECO:0000256" key="1">
    <source>
        <dbReference type="ARBA" id="ARBA00023125"/>
    </source>
</evidence>
<dbReference type="InterPro" id="IPR039420">
    <property type="entry name" value="WalR-like"/>
</dbReference>
<dbReference type="PROSITE" id="PS50043">
    <property type="entry name" value="HTH_LUXR_2"/>
    <property type="match status" value="1"/>
</dbReference>
<dbReference type="RefSeq" id="WP_372454912.1">
    <property type="nucleotide sequence ID" value="NZ_JAHKRM010000007.1"/>
</dbReference>
<evidence type="ECO:0000259" key="4">
    <source>
        <dbReference type="PROSITE" id="PS50110"/>
    </source>
</evidence>
<evidence type="ECO:0000256" key="2">
    <source>
        <dbReference type="PROSITE-ProRule" id="PRU00169"/>
    </source>
</evidence>
<dbReference type="PANTHER" id="PTHR43214:SF42">
    <property type="entry name" value="TRANSCRIPTIONAL REGULATORY PROTEIN DESR"/>
    <property type="match status" value="1"/>
</dbReference>
<dbReference type="Gene3D" id="3.40.50.2300">
    <property type="match status" value="1"/>
</dbReference>
<dbReference type="SMART" id="SM00421">
    <property type="entry name" value="HTH_LUXR"/>
    <property type="match status" value="1"/>
</dbReference>
<dbReference type="InterPro" id="IPR001789">
    <property type="entry name" value="Sig_transdc_resp-reg_receiver"/>
</dbReference>
<feature type="domain" description="HTH luxR-type" evidence="3">
    <location>
        <begin position="138"/>
        <end position="203"/>
    </location>
</feature>
<dbReference type="Pfam" id="PF00072">
    <property type="entry name" value="Response_reg"/>
    <property type="match status" value="1"/>
</dbReference>
<reference evidence="6" key="1">
    <citation type="journal article" date="2019" name="Int. J. Syst. Evol. Microbiol.">
        <title>The Global Catalogue of Microorganisms (GCM) 10K type strain sequencing project: providing services to taxonomists for standard genome sequencing and annotation.</title>
        <authorList>
            <consortium name="The Broad Institute Genomics Platform"/>
            <consortium name="The Broad Institute Genome Sequencing Center for Infectious Disease"/>
            <person name="Wu L."/>
            <person name="Ma J."/>
        </authorList>
    </citation>
    <scope>NUCLEOTIDE SEQUENCE [LARGE SCALE GENOMIC DNA]</scope>
    <source>
        <strain evidence="6">CGMCC 1.15399</strain>
    </source>
</reference>
<dbReference type="PROSITE" id="PS50110">
    <property type="entry name" value="RESPONSE_REGULATORY"/>
    <property type="match status" value="1"/>
</dbReference>
<dbReference type="InterPro" id="IPR000792">
    <property type="entry name" value="Tscrpt_reg_LuxR_C"/>
</dbReference>
<evidence type="ECO:0000259" key="3">
    <source>
        <dbReference type="PROSITE" id="PS50043"/>
    </source>
</evidence>
<organism evidence="5 6">
    <name type="scientific">Nonomuraea guangzhouensis</name>
    <dbReference type="NCBI Taxonomy" id="1291555"/>
    <lineage>
        <taxon>Bacteria</taxon>
        <taxon>Bacillati</taxon>
        <taxon>Actinomycetota</taxon>
        <taxon>Actinomycetes</taxon>
        <taxon>Streptosporangiales</taxon>
        <taxon>Streptosporangiaceae</taxon>
        <taxon>Nonomuraea</taxon>
    </lineage>
</organism>
<dbReference type="GO" id="GO:0003677">
    <property type="term" value="F:DNA binding"/>
    <property type="evidence" value="ECO:0007669"/>
    <property type="project" value="UniProtKB-KW"/>
</dbReference>
<dbReference type="SUPFAM" id="SSF46894">
    <property type="entry name" value="C-terminal effector domain of the bipartite response regulators"/>
    <property type="match status" value="1"/>
</dbReference>
<dbReference type="Pfam" id="PF00196">
    <property type="entry name" value="GerE"/>
    <property type="match status" value="1"/>
</dbReference>
<dbReference type="SUPFAM" id="SSF52172">
    <property type="entry name" value="CheY-like"/>
    <property type="match status" value="1"/>
</dbReference>
<keyword evidence="2" id="KW-0597">Phosphoprotein</keyword>
<evidence type="ECO:0000313" key="5">
    <source>
        <dbReference type="EMBL" id="MFD1545741.1"/>
    </source>
</evidence>
<proteinExistence type="predicted"/>
<dbReference type="Proteomes" id="UP001597097">
    <property type="component" value="Unassembled WGS sequence"/>
</dbReference>
<dbReference type="PRINTS" id="PR00038">
    <property type="entry name" value="HTHLUXR"/>
</dbReference>
<dbReference type="InterPro" id="IPR016032">
    <property type="entry name" value="Sig_transdc_resp-reg_C-effctor"/>
</dbReference>
<dbReference type="PANTHER" id="PTHR43214">
    <property type="entry name" value="TWO-COMPONENT RESPONSE REGULATOR"/>
    <property type="match status" value="1"/>
</dbReference>
<dbReference type="PROSITE" id="PS00622">
    <property type="entry name" value="HTH_LUXR_1"/>
    <property type="match status" value="1"/>
</dbReference>
<gene>
    <name evidence="5" type="ORF">ACFSJ0_52475</name>
</gene>
<dbReference type="InterPro" id="IPR011006">
    <property type="entry name" value="CheY-like_superfamily"/>
</dbReference>
<feature type="modified residue" description="4-aspartylphosphate" evidence="2">
    <location>
        <position position="58"/>
    </location>
</feature>